<accession>A0A6A9QDW8</accession>
<feature type="domain" description="Major facilitator superfamily (MFS) profile" evidence="6">
    <location>
        <begin position="27"/>
        <end position="462"/>
    </location>
</feature>
<sequence length="481" mass="52738">MAEQKRIHTNIPFRLDRLPWSPWHILVVISLGITWILDGLEVTIVGIIGDVLRSPVTLGLSCFEVGFLGTAYLIGAVVGAIFFSYLTDRYGRKRLFMITLGTYIAGTVASAISWNFISLAIFRTITGLGIGGEYSAINSAIDELIPARVRGWVDLAINGSWWIGTIVGSALSLYILNPAVFPINLGWRLAFFVGASLAFAVLLIRRYLPESPRWLLVHGRVDEAEEIVTQIENKVRDQTGKELEEPQKFLVIHPRDTIGFSDVINTVFKKYPKRAILGLWLMAGQAFLYNAIFFTYALILGKFYGVPADQIGLYIFPFAIGNFFGPLLLGKLFDTLGRKTMISLTYILSGALLAFTGYLFYLGVLSALTQTIAWVVIFFFASAGASSAYLTVSEVFPLEIRAMAIAVFYAIGTGIGGAIAPSVFGALIGSGLPINLFYGYLLGASLMAIAGVVEIFYGVNAERKSLEEVARPLTEVEKIEE</sequence>
<name>A0A6A9QDW8_ACIIN</name>
<dbReference type="GO" id="GO:0046943">
    <property type="term" value="F:carboxylic acid transmembrane transporter activity"/>
    <property type="evidence" value="ECO:0007669"/>
    <property type="project" value="TreeGrafter"/>
</dbReference>
<evidence type="ECO:0000259" key="6">
    <source>
        <dbReference type="PROSITE" id="PS50850"/>
    </source>
</evidence>
<feature type="transmembrane region" description="Helical" evidence="5">
    <location>
        <begin position="341"/>
        <end position="360"/>
    </location>
</feature>
<comment type="subcellular location">
    <subcellularLocation>
        <location evidence="1">Membrane</location>
        <topology evidence="1">Multi-pass membrane protein</topology>
    </subcellularLocation>
</comment>
<organism evidence="7 8">
    <name type="scientific">Acidianus infernus</name>
    <dbReference type="NCBI Taxonomy" id="12915"/>
    <lineage>
        <taxon>Archaea</taxon>
        <taxon>Thermoproteota</taxon>
        <taxon>Thermoprotei</taxon>
        <taxon>Sulfolobales</taxon>
        <taxon>Sulfolobaceae</taxon>
        <taxon>Acidianus</taxon>
    </lineage>
</organism>
<keyword evidence="4 5" id="KW-0472">Membrane</keyword>
<dbReference type="InterPro" id="IPR020846">
    <property type="entry name" value="MFS_dom"/>
</dbReference>
<dbReference type="AlphaFoldDB" id="A0A6A9QDW8"/>
<keyword evidence="3 5" id="KW-1133">Transmembrane helix</keyword>
<dbReference type="OrthoDB" id="117970at2157"/>
<dbReference type="PROSITE" id="PS50850">
    <property type="entry name" value="MFS"/>
    <property type="match status" value="1"/>
</dbReference>
<feature type="transmembrane region" description="Helical" evidence="5">
    <location>
        <begin position="311"/>
        <end position="329"/>
    </location>
</feature>
<dbReference type="InterPro" id="IPR036259">
    <property type="entry name" value="MFS_trans_sf"/>
</dbReference>
<protein>
    <submittedName>
        <fullName evidence="7">MFS transporter</fullName>
    </submittedName>
</protein>
<dbReference type="PANTHER" id="PTHR23508">
    <property type="entry name" value="CARBOXYLIC ACID TRANSPORTER PROTEIN HOMOLOG"/>
    <property type="match status" value="1"/>
</dbReference>
<dbReference type="Gene3D" id="1.20.1250.20">
    <property type="entry name" value="MFS general substrate transporter like domains"/>
    <property type="match status" value="1"/>
</dbReference>
<feature type="transmembrane region" description="Helical" evidence="5">
    <location>
        <begin position="187"/>
        <end position="204"/>
    </location>
</feature>
<evidence type="ECO:0000313" key="8">
    <source>
        <dbReference type="Proteomes" id="UP000440125"/>
    </source>
</evidence>
<dbReference type="InterPro" id="IPR005828">
    <property type="entry name" value="MFS_sugar_transport-like"/>
</dbReference>
<evidence type="ECO:0000256" key="4">
    <source>
        <dbReference type="ARBA" id="ARBA00023136"/>
    </source>
</evidence>
<keyword evidence="8" id="KW-1185">Reference proteome</keyword>
<evidence type="ECO:0000256" key="3">
    <source>
        <dbReference type="ARBA" id="ARBA00022989"/>
    </source>
</evidence>
<evidence type="ECO:0000256" key="5">
    <source>
        <dbReference type="SAM" id="Phobius"/>
    </source>
</evidence>
<feature type="transmembrane region" description="Helical" evidence="5">
    <location>
        <begin position="95"/>
        <end position="114"/>
    </location>
</feature>
<comment type="caution">
    <text evidence="7">The sequence shown here is derived from an EMBL/GenBank/DDBJ whole genome shotgun (WGS) entry which is preliminary data.</text>
</comment>
<gene>
    <name evidence="7" type="ORF">D1867_06885</name>
</gene>
<feature type="transmembrane region" description="Helical" evidence="5">
    <location>
        <begin position="20"/>
        <end position="37"/>
    </location>
</feature>
<feature type="transmembrane region" description="Helical" evidence="5">
    <location>
        <begin position="57"/>
        <end position="83"/>
    </location>
</feature>
<evidence type="ECO:0000313" key="7">
    <source>
        <dbReference type="EMBL" id="MUM64969.1"/>
    </source>
</evidence>
<dbReference type="RefSeq" id="WP_155863345.1">
    <property type="nucleotide sequence ID" value="NZ_WFIY01000004.1"/>
</dbReference>
<feature type="transmembrane region" description="Helical" evidence="5">
    <location>
        <begin position="372"/>
        <end position="392"/>
    </location>
</feature>
<dbReference type="Proteomes" id="UP000440125">
    <property type="component" value="Unassembled WGS sequence"/>
</dbReference>
<dbReference type="EMBL" id="WFIY01000004">
    <property type="protein sequence ID" value="MUM64969.1"/>
    <property type="molecule type" value="Genomic_DNA"/>
</dbReference>
<dbReference type="GO" id="GO:0005886">
    <property type="term" value="C:plasma membrane"/>
    <property type="evidence" value="ECO:0007669"/>
    <property type="project" value="TreeGrafter"/>
</dbReference>
<reference evidence="7 8" key="1">
    <citation type="submission" date="2019-10" db="EMBL/GenBank/DDBJ databases">
        <title>Genome Sequences from Six Type Strain Members of the Archaeal Family Sulfolobaceae: Acidianus ambivalens, Acidianus infernus, Metallosphaera prunae, Stygiolobus azoricus, Sulfolobus metallicus, and Sulfurisphaera ohwakuensis.</title>
        <authorList>
            <person name="Counts J.A."/>
            <person name="Kelly R.M."/>
        </authorList>
    </citation>
    <scope>NUCLEOTIDE SEQUENCE [LARGE SCALE GENOMIC DNA]</scope>
    <source>
        <strain evidence="7 8">DSM 3191</strain>
    </source>
</reference>
<feature type="transmembrane region" description="Helical" evidence="5">
    <location>
        <begin position="436"/>
        <end position="457"/>
    </location>
</feature>
<feature type="transmembrane region" description="Helical" evidence="5">
    <location>
        <begin position="404"/>
        <end position="424"/>
    </location>
</feature>
<dbReference type="Pfam" id="PF00083">
    <property type="entry name" value="Sugar_tr"/>
    <property type="match status" value="1"/>
</dbReference>
<evidence type="ECO:0000256" key="1">
    <source>
        <dbReference type="ARBA" id="ARBA00004141"/>
    </source>
</evidence>
<keyword evidence="2 5" id="KW-0812">Transmembrane</keyword>
<dbReference type="SUPFAM" id="SSF103473">
    <property type="entry name" value="MFS general substrate transporter"/>
    <property type="match status" value="1"/>
</dbReference>
<feature type="transmembrane region" description="Helical" evidence="5">
    <location>
        <begin position="277"/>
        <end position="299"/>
    </location>
</feature>
<dbReference type="PANTHER" id="PTHR23508:SF10">
    <property type="entry name" value="CARBOXYLIC ACID TRANSPORTER PROTEIN HOMOLOG"/>
    <property type="match status" value="1"/>
</dbReference>
<proteinExistence type="predicted"/>
<dbReference type="CDD" id="cd17316">
    <property type="entry name" value="MFS_SV2_like"/>
    <property type="match status" value="1"/>
</dbReference>
<evidence type="ECO:0000256" key="2">
    <source>
        <dbReference type="ARBA" id="ARBA00022692"/>
    </source>
</evidence>